<evidence type="ECO:0000313" key="3">
    <source>
        <dbReference type="Proteomes" id="UP000612233"/>
    </source>
</evidence>
<gene>
    <name evidence="2" type="ORF">IC235_12270</name>
</gene>
<accession>A0A927BE06</accession>
<evidence type="ECO:0000256" key="1">
    <source>
        <dbReference type="SAM" id="MobiDB-lite"/>
    </source>
</evidence>
<sequence length="51" mass="5366">MNRNPATNLTLAGALALTSKYAQLWLPATSGPLNHKTARANSHPLAPFGLP</sequence>
<dbReference type="Proteomes" id="UP000612233">
    <property type="component" value="Unassembled WGS sequence"/>
</dbReference>
<protein>
    <submittedName>
        <fullName evidence="2">Uncharacterized protein</fullName>
    </submittedName>
</protein>
<feature type="region of interest" description="Disordered" evidence="1">
    <location>
        <begin position="32"/>
        <end position="51"/>
    </location>
</feature>
<dbReference type="EMBL" id="JACXAD010000012">
    <property type="protein sequence ID" value="MBD2768661.1"/>
    <property type="molecule type" value="Genomic_DNA"/>
</dbReference>
<comment type="caution">
    <text evidence="2">The sequence shown here is derived from an EMBL/GenBank/DDBJ whole genome shotgun (WGS) entry which is preliminary data.</text>
</comment>
<proteinExistence type="predicted"/>
<name>A0A927BE06_9BACT</name>
<dbReference type="RefSeq" id="WP_191005468.1">
    <property type="nucleotide sequence ID" value="NZ_JACXAD010000012.1"/>
</dbReference>
<evidence type="ECO:0000313" key="2">
    <source>
        <dbReference type="EMBL" id="MBD2768661.1"/>
    </source>
</evidence>
<keyword evidence="3" id="KW-1185">Reference proteome</keyword>
<reference evidence="2" key="1">
    <citation type="submission" date="2020-09" db="EMBL/GenBank/DDBJ databases">
        <authorList>
            <person name="Kim M.K."/>
        </authorList>
    </citation>
    <scope>NUCLEOTIDE SEQUENCE</scope>
    <source>
        <strain evidence="2">BT664</strain>
    </source>
</reference>
<organism evidence="2 3">
    <name type="scientific">Hymenobacter montanus</name>
    <dbReference type="NCBI Taxonomy" id="2771359"/>
    <lineage>
        <taxon>Bacteria</taxon>
        <taxon>Pseudomonadati</taxon>
        <taxon>Bacteroidota</taxon>
        <taxon>Cytophagia</taxon>
        <taxon>Cytophagales</taxon>
        <taxon>Hymenobacteraceae</taxon>
        <taxon>Hymenobacter</taxon>
    </lineage>
</organism>
<dbReference type="AlphaFoldDB" id="A0A927BE06"/>